<comment type="caution">
    <text evidence="3">The sequence shown here is derived from an EMBL/GenBank/DDBJ whole genome shotgun (WGS) entry which is preliminary data.</text>
</comment>
<reference evidence="3 4" key="1">
    <citation type="submission" date="2020-04" db="EMBL/GenBank/DDBJ databases">
        <title>MicrobeNet Type strains.</title>
        <authorList>
            <person name="Nicholson A.C."/>
        </authorList>
    </citation>
    <scope>NUCLEOTIDE SEQUENCE [LARGE SCALE GENOMIC DNA]</scope>
    <source>
        <strain evidence="3 4">ATCC BAA-277</strain>
    </source>
</reference>
<dbReference type="Proteomes" id="UP000579250">
    <property type="component" value="Unassembled WGS sequence"/>
</dbReference>
<feature type="transmembrane region" description="Helical" evidence="2">
    <location>
        <begin position="446"/>
        <end position="468"/>
    </location>
</feature>
<evidence type="ECO:0000256" key="2">
    <source>
        <dbReference type="SAM" id="Phobius"/>
    </source>
</evidence>
<feature type="transmembrane region" description="Helical" evidence="2">
    <location>
        <begin position="122"/>
        <end position="143"/>
    </location>
</feature>
<accession>A0A846Z0E0</accession>
<keyword evidence="4" id="KW-1185">Reference proteome</keyword>
<dbReference type="Pfam" id="PF19554">
    <property type="entry name" value="DUF6077"/>
    <property type="match status" value="1"/>
</dbReference>
<protein>
    <submittedName>
        <fullName evidence="3">Uncharacterized protein</fullName>
    </submittedName>
</protein>
<dbReference type="AlphaFoldDB" id="A0A846Z0E0"/>
<evidence type="ECO:0000313" key="4">
    <source>
        <dbReference type="Proteomes" id="UP000579250"/>
    </source>
</evidence>
<feature type="transmembrane region" description="Helical" evidence="2">
    <location>
        <begin position="315"/>
        <end position="333"/>
    </location>
</feature>
<name>A0A846Z0E0_9ACTN</name>
<evidence type="ECO:0000313" key="3">
    <source>
        <dbReference type="EMBL" id="NKZ05387.1"/>
    </source>
</evidence>
<dbReference type="InterPro" id="IPR045723">
    <property type="entry name" value="DUF6077"/>
</dbReference>
<feature type="transmembrane region" description="Helical" evidence="2">
    <location>
        <begin position="252"/>
        <end position="270"/>
    </location>
</feature>
<evidence type="ECO:0000256" key="1">
    <source>
        <dbReference type="SAM" id="MobiDB-lite"/>
    </source>
</evidence>
<feature type="transmembrane region" description="Helical" evidence="2">
    <location>
        <begin position="480"/>
        <end position="500"/>
    </location>
</feature>
<organism evidence="3 4">
    <name type="scientific">Actinomadura latina</name>
    <dbReference type="NCBI Taxonomy" id="163603"/>
    <lineage>
        <taxon>Bacteria</taxon>
        <taxon>Bacillati</taxon>
        <taxon>Actinomycetota</taxon>
        <taxon>Actinomycetes</taxon>
        <taxon>Streptosporangiales</taxon>
        <taxon>Thermomonosporaceae</taxon>
        <taxon>Actinomadura</taxon>
    </lineage>
</organism>
<keyword evidence="2" id="KW-0472">Membrane</keyword>
<feature type="transmembrane region" description="Helical" evidence="2">
    <location>
        <begin position="56"/>
        <end position="74"/>
    </location>
</feature>
<feature type="transmembrane region" description="Helical" evidence="2">
    <location>
        <begin position="422"/>
        <end position="439"/>
    </location>
</feature>
<feature type="transmembrane region" description="Helical" evidence="2">
    <location>
        <begin position="345"/>
        <end position="375"/>
    </location>
</feature>
<keyword evidence="2" id="KW-1133">Transmembrane helix</keyword>
<gene>
    <name evidence="3" type="ORF">HGB48_16785</name>
</gene>
<dbReference type="EMBL" id="JAAXPI010000021">
    <property type="protein sequence ID" value="NKZ05387.1"/>
    <property type="molecule type" value="Genomic_DNA"/>
</dbReference>
<feature type="transmembrane region" description="Helical" evidence="2">
    <location>
        <begin position="512"/>
        <end position="535"/>
    </location>
</feature>
<feature type="region of interest" description="Disordered" evidence="1">
    <location>
        <begin position="1"/>
        <end position="22"/>
    </location>
</feature>
<dbReference type="RefSeq" id="WP_067639432.1">
    <property type="nucleotide sequence ID" value="NZ_JAAXPI010000021.1"/>
</dbReference>
<feature type="transmembrane region" description="Helical" evidence="2">
    <location>
        <begin position="95"/>
        <end position="116"/>
    </location>
</feature>
<proteinExistence type="predicted"/>
<keyword evidence="2" id="KW-0812">Transmembrane</keyword>
<feature type="transmembrane region" description="Helical" evidence="2">
    <location>
        <begin position="33"/>
        <end position="50"/>
    </location>
</feature>
<feature type="transmembrane region" description="Helical" evidence="2">
    <location>
        <begin position="382"/>
        <end position="402"/>
    </location>
</feature>
<sequence>MVQLLDRVTATGGGGRPGETRTTRLVDGATDGLTVLFAVWTLVYHLGLLLRPPTSALLVVWLLAAGAIGALYGARRAWWDAPVRPPHRAGPAAKAPPRPLAVVAVVTGLAAGTAAGLHSTGVPWWCAWAPGIVSAAASAVWILRRAGAETPGGRTGGAFHAGRGDTRLGTPLALLTGAGFATASLFIVNSDGDDAYFVSRSVATAATGEIPLRDVIFTPGTAGPIAGEPPVSSIEVLAGAVARLFGIPGASFVWYLVLPLVSFLAVWATWRLARAWAPRNAALCFAVASVYLLWTGTSAASLGSFHLLRMWQGKAVLVSVLVPLLFVYLTRWAERRSRTDFALLAAAGIAAVGLTSSAAFVVPLVAGAAAVALAAAGRVRTAVAACVAMAYPVGSGIVVMLYQEDTGVVGTVHDAAGSWRWVLLQSTLGVLAGCALWLAPWTARRGVPAVIVTGVAATLTLLIVPGVLESAARVSGAGQVLWRTMWLVPAPVLIGLLATVRTPAPGRRAAVRASLAALPAAALVIALVAGGTPVWSNAARSVVASRPSWKVSAYAVGVTRDVVGLVGPGSTVLMPTGFMRVVPLLTVRTQAVNPNGHYLKLLPVPAQAIDDRQVLTEAVRTRYGDKPGSGAVKAALERVGVDVACAWGNDPRGLALLREAGYGGDHRVRHLVCLFPPAR</sequence>